<evidence type="ECO:0000313" key="2">
    <source>
        <dbReference type="EMBL" id="RHC62576.1"/>
    </source>
</evidence>
<comment type="caution">
    <text evidence="2">The sequence shown here is derived from an EMBL/GenBank/DDBJ whole genome shotgun (WGS) entry which is preliminary data.</text>
</comment>
<dbReference type="RefSeq" id="WP_118381402.1">
    <property type="nucleotide sequence ID" value="NZ_CABJFJ010000013.1"/>
</dbReference>
<evidence type="ECO:0000313" key="3">
    <source>
        <dbReference type="Proteomes" id="UP000284621"/>
    </source>
</evidence>
<name>A0A414B3U8_9FIRM</name>
<organism evidence="2 3">
    <name type="scientific">Anaerobutyricum hallii</name>
    <dbReference type="NCBI Taxonomy" id="39488"/>
    <lineage>
        <taxon>Bacteria</taxon>
        <taxon>Bacillati</taxon>
        <taxon>Bacillota</taxon>
        <taxon>Clostridia</taxon>
        <taxon>Lachnospirales</taxon>
        <taxon>Lachnospiraceae</taxon>
        <taxon>Anaerobutyricum</taxon>
    </lineage>
</organism>
<keyword evidence="1" id="KW-1133">Transmembrane helix</keyword>
<proteinExistence type="predicted"/>
<evidence type="ECO:0000256" key="1">
    <source>
        <dbReference type="SAM" id="Phobius"/>
    </source>
</evidence>
<keyword evidence="1" id="KW-0472">Membrane</keyword>
<reference evidence="2 3" key="1">
    <citation type="submission" date="2018-08" db="EMBL/GenBank/DDBJ databases">
        <title>A genome reference for cultivated species of the human gut microbiota.</title>
        <authorList>
            <person name="Zou Y."/>
            <person name="Xue W."/>
            <person name="Luo G."/>
        </authorList>
    </citation>
    <scope>NUCLEOTIDE SEQUENCE [LARGE SCALE GENOMIC DNA]</scope>
    <source>
        <strain evidence="2 3">AM34-3LB</strain>
    </source>
</reference>
<feature type="transmembrane region" description="Helical" evidence="1">
    <location>
        <begin position="46"/>
        <end position="67"/>
    </location>
</feature>
<dbReference type="Proteomes" id="UP000284621">
    <property type="component" value="Unassembled WGS sequence"/>
</dbReference>
<protein>
    <submittedName>
        <fullName evidence="2">Uncharacterized protein</fullName>
    </submittedName>
</protein>
<dbReference type="EMBL" id="QSID01000013">
    <property type="protein sequence ID" value="RHC62576.1"/>
    <property type="molecule type" value="Genomic_DNA"/>
</dbReference>
<dbReference type="AlphaFoldDB" id="A0A414B3U8"/>
<gene>
    <name evidence="2" type="ORF">DW833_11065</name>
</gene>
<sequence length="130" mass="14703">MNKQQKNYIKAVVGFVLAAIILGAGIMTALYLMREEKGMENLMAPVLKRLIAGTLLFGLTVCWRHFFKKSVSKAAGIIVIVLLSLFFAWHISGIPQEKALKPQNVNLEKAEFRGYEINENHFLLKKQDLL</sequence>
<feature type="transmembrane region" description="Helical" evidence="1">
    <location>
        <begin position="74"/>
        <end position="92"/>
    </location>
</feature>
<accession>A0A414B3U8</accession>
<keyword evidence="1" id="KW-0812">Transmembrane</keyword>
<feature type="transmembrane region" description="Helical" evidence="1">
    <location>
        <begin position="12"/>
        <end position="34"/>
    </location>
</feature>
<keyword evidence="3" id="KW-1185">Reference proteome</keyword>